<dbReference type="Pfam" id="PF00172">
    <property type="entry name" value="Zn_clus"/>
    <property type="match status" value="1"/>
</dbReference>
<dbReference type="InterPro" id="IPR007219">
    <property type="entry name" value="XnlR_reg_dom"/>
</dbReference>
<feature type="compositionally biased region" description="Polar residues" evidence="7">
    <location>
        <begin position="716"/>
        <end position="731"/>
    </location>
</feature>
<dbReference type="KEGG" id="ache:ACHE_80628A"/>
<keyword evidence="10" id="KW-1185">Reference proteome</keyword>
<feature type="region of interest" description="Disordered" evidence="7">
    <location>
        <begin position="182"/>
        <end position="202"/>
    </location>
</feature>
<feature type="coiled-coil region" evidence="6">
    <location>
        <begin position="74"/>
        <end position="101"/>
    </location>
</feature>
<dbReference type="GO" id="GO:0008270">
    <property type="term" value="F:zinc ion binding"/>
    <property type="evidence" value="ECO:0007669"/>
    <property type="project" value="InterPro"/>
</dbReference>
<dbReference type="RefSeq" id="XP_043141241.1">
    <property type="nucleotide sequence ID" value="XM_043284020.1"/>
</dbReference>
<evidence type="ECO:0000256" key="5">
    <source>
        <dbReference type="ARBA" id="ARBA00023242"/>
    </source>
</evidence>
<dbReference type="SUPFAM" id="SSF57701">
    <property type="entry name" value="Zn2/Cys6 DNA-binding domain"/>
    <property type="match status" value="1"/>
</dbReference>
<dbReference type="GO" id="GO:0003677">
    <property type="term" value="F:DNA binding"/>
    <property type="evidence" value="ECO:0007669"/>
    <property type="project" value="UniProtKB-KW"/>
</dbReference>
<feature type="region of interest" description="Disordered" evidence="7">
    <location>
        <begin position="702"/>
        <end position="747"/>
    </location>
</feature>
<dbReference type="CDD" id="cd00067">
    <property type="entry name" value="GAL4"/>
    <property type="match status" value="1"/>
</dbReference>
<keyword evidence="4" id="KW-0804">Transcription</keyword>
<keyword evidence="2" id="KW-0805">Transcription regulation</keyword>
<dbReference type="GO" id="GO:0006351">
    <property type="term" value="P:DNA-templated transcription"/>
    <property type="evidence" value="ECO:0007669"/>
    <property type="project" value="InterPro"/>
</dbReference>
<dbReference type="Pfam" id="PF04082">
    <property type="entry name" value="Fungal_trans"/>
    <property type="match status" value="1"/>
</dbReference>
<dbReference type="Proteomes" id="UP000637239">
    <property type="component" value="Chromosome 8"/>
</dbReference>
<feature type="domain" description="Zn(2)-C6 fungal-type" evidence="8">
    <location>
        <begin position="39"/>
        <end position="69"/>
    </location>
</feature>
<dbReference type="InterPro" id="IPR036864">
    <property type="entry name" value="Zn2-C6_fun-type_DNA-bd_sf"/>
</dbReference>
<dbReference type="PROSITE" id="PS50048">
    <property type="entry name" value="ZN2_CY6_FUNGAL_2"/>
    <property type="match status" value="1"/>
</dbReference>
<dbReference type="CDD" id="cd12148">
    <property type="entry name" value="fungal_TF_MHR"/>
    <property type="match status" value="1"/>
</dbReference>
<dbReference type="PROSITE" id="PS00463">
    <property type="entry name" value="ZN2_CY6_FUNGAL_1"/>
    <property type="match status" value="1"/>
</dbReference>
<evidence type="ECO:0000256" key="7">
    <source>
        <dbReference type="SAM" id="MobiDB-lite"/>
    </source>
</evidence>
<sequence length="778" mass="87053">MELLPKPPKSSIDTSMDRVAIPRAGPLPPPATRRRVERACQACRDRKIRCDGERPACSHCLNTKVNCVYPSNRREKDKDALQQLKSQNEQYKSLLEKIAGRVGCIAEDIDQVLGPEAKKRKRSPSPGRKESFSSGSSTGSLDALDVVDEDINRNQESRATGFVGKNSEVSWLQSLDIEAERVNHPGHTHGRRSTSGTSHDNHIASKSYHADERPIAVECEGLNPYDIPPKHTADVYYNIYFSFVDAHFPIVRKSLFTVQYERYYTEPFLKPGKKWLCVLNLIFAIASRYCAFVGNYVPDGSDDRIFFSRAKMLSANDNIIYAHPDLQQVQIEALLAFYFLIQSQVNRAWKMIRIASSSAIALGINMRNVDDKTDIVSKESRCRLWCSIFMLEHSLTTMTGRASSLDESFSVHAPVPLTEGSFSDSAASLCLSDESEREKIANWTLFETELQTRARSERLRSIRPNPSLYFSYQMDLSLIASTITSRIYGVHALRDGWDQVKNAIKGYSKKLNRWVSTINALFAFADGDGELLRGPSSREKTSLALHFYSTCILINRPCLSRPGLREHGGVRFPRSRFGNDTALTCVRSALLLLAVLPDEPDEGWFYTISPWWTMLHFIMQATAVLLIDLTVGSVPVKTELGHEEQPERCPHSTGTALSSCKKAIRWLHHMANHDFACKRGFELSVNFLRRIASSKNLDLEGVPLPALLPPDESSGSRRSSTPQLASASSNHEGFGGSTSTTPGSGMTWPRELFPLNLAEEPDMAWFLSIADLPEPPNT</sequence>
<dbReference type="Gene3D" id="4.10.240.10">
    <property type="entry name" value="Zn(2)-C6 fungal-type DNA-binding domain"/>
    <property type="match status" value="1"/>
</dbReference>
<dbReference type="EMBL" id="AP024423">
    <property type="protein sequence ID" value="BCR92728.1"/>
    <property type="molecule type" value="Genomic_DNA"/>
</dbReference>
<evidence type="ECO:0000259" key="8">
    <source>
        <dbReference type="PROSITE" id="PS50048"/>
    </source>
</evidence>
<keyword evidence="6" id="KW-0175">Coiled coil</keyword>
<dbReference type="PANTHER" id="PTHR47654:SF5">
    <property type="entry name" value="TRANSCRIPTION FACTOR DOMAIN-CONTAINING PROTEIN"/>
    <property type="match status" value="1"/>
</dbReference>
<dbReference type="GO" id="GO:0000981">
    <property type="term" value="F:DNA-binding transcription factor activity, RNA polymerase II-specific"/>
    <property type="evidence" value="ECO:0007669"/>
    <property type="project" value="InterPro"/>
</dbReference>
<reference evidence="9" key="1">
    <citation type="submission" date="2021-01" db="EMBL/GenBank/DDBJ databases">
        <authorList>
            <consortium name="Aspergillus chevalieri M1 genome sequencing consortium"/>
            <person name="Kazuki M."/>
            <person name="Futagami T."/>
        </authorList>
    </citation>
    <scope>NUCLEOTIDE SEQUENCE</scope>
    <source>
        <strain evidence="9">M1</strain>
    </source>
</reference>
<keyword evidence="5" id="KW-0539">Nucleus</keyword>
<evidence type="ECO:0000313" key="10">
    <source>
        <dbReference type="Proteomes" id="UP000637239"/>
    </source>
</evidence>
<accession>A0A7R7VXR9</accession>
<evidence type="ECO:0000256" key="4">
    <source>
        <dbReference type="ARBA" id="ARBA00023163"/>
    </source>
</evidence>
<dbReference type="SMART" id="SM00906">
    <property type="entry name" value="Fungal_trans"/>
    <property type="match status" value="1"/>
</dbReference>
<dbReference type="SMART" id="SM00066">
    <property type="entry name" value="GAL4"/>
    <property type="match status" value="1"/>
</dbReference>
<dbReference type="AlphaFoldDB" id="A0A7R7VXR9"/>
<protein>
    <recommendedName>
        <fullName evidence="8">Zn(2)-C6 fungal-type domain-containing protein</fullName>
    </recommendedName>
</protein>
<organism evidence="9 10">
    <name type="scientific">Aspergillus chevalieri</name>
    <name type="common">Eurotium chevalieri</name>
    <dbReference type="NCBI Taxonomy" id="182096"/>
    <lineage>
        <taxon>Eukaryota</taxon>
        <taxon>Fungi</taxon>
        <taxon>Dikarya</taxon>
        <taxon>Ascomycota</taxon>
        <taxon>Pezizomycotina</taxon>
        <taxon>Eurotiomycetes</taxon>
        <taxon>Eurotiomycetidae</taxon>
        <taxon>Eurotiales</taxon>
        <taxon>Aspergillaceae</taxon>
        <taxon>Aspergillus</taxon>
        <taxon>Aspergillus subgen. Aspergillus</taxon>
    </lineage>
</organism>
<evidence type="ECO:0000256" key="6">
    <source>
        <dbReference type="SAM" id="Coils"/>
    </source>
</evidence>
<evidence type="ECO:0000313" key="9">
    <source>
        <dbReference type="EMBL" id="BCR92728.1"/>
    </source>
</evidence>
<dbReference type="InterPro" id="IPR001138">
    <property type="entry name" value="Zn2Cys6_DnaBD"/>
</dbReference>
<dbReference type="PANTHER" id="PTHR47654">
    <property type="entry name" value="ZN(II)2CYS6 TRANSCRIPTION FACTOR (EUROFUNG)-RELATED"/>
    <property type="match status" value="1"/>
</dbReference>
<reference evidence="9" key="2">
    <citation type="submission" date="2021-02" db="EMBL/GenBank/DDBJ databases">
        <title>Aspergillus chevalieri M1 genome sequence.</title>
        <authorList>
            <person name="Kadooka C."/>
            <person name="Mori K."/>
            <person name="Futagami T."/>
        </authorList>
    </citation>
    <scope>NUCLEOTIDE SEQUENCE</scope>
    <source>
        <strain evidence="9">M1</strain>
    </source>
</reference>
<name>A0A7R7VXR9_ASPCH</name>
<evidence type="ECO:0000256" key="3">
    <source>
        <dbReference type="ARBA" id="ARBA00023125"/>
    </source>
</evidence>
<evidence type="ECO:0000256" key="1">
    <source>
        <dbReference type="ARBA" id="ARBA00022723"/>
    </source>
</evidence>
<keyword evidence="3" id="KW-0238">DNA-binding</keyword>
<gene>
    <name evidence="9" type="ORF">ACHE_80628A</name>
</gene>
<keyword evidence="1" id="KW-0479">Metal-binding</keyword>
<dbReference type="GeneID" id="66987077"/>
<evidence type="ECO:0000256" key="2">
    <source>
        <dbReference type="ARBA" id="ARBA00023015"/>
    </source>
</evidence>
<dbReference type="InterPro" id="IPR053230">
    <property type="entry name" value="Trans_reg_galc"/>
</dbReference>
<proteinExistence type="predicted"/>
<feature type="region of interest" description="Disordered" evidence="7">
    <location>
        <begin position="115"/>
        <end position="144"/>
    </location>
</feature>
<feature type="region of interest" description="Disordered" evidence="7">
    <location>
        <begin position="1"/>
        <end position="33"/>
    </location>
</feature>